<name>A0A0W0Z9L0_LEGSP</name>
<dbReference type="PATRIC" id="fig|452.5.peg.495"/>
<dbReference type="PIRSF" id="PIRSF028301">
    <property type="entry name" value="UCP028301"/>
    <property type="match status" value="1"/>
</dbReference>
<dbReference type="STRING" id="452.Lspi_0455"/>
<dbReference type="EMBL" id="LNYX01000005">
    <property type="protein sequence ID" value="KTD65743.1"/>
    <property type="molecule type" value="Genomic_DNA"/>
</dbReference>
<evidence type="ECO:0000313" key="1">
    <source>
        <dbReference type="EMBL" id="KTD65743.1"/>
    </source>
</evidence>
<protein>
    <recommendedName>
        <fullName evidence="3">Type VI secretion protein</fullName>
    </recommendedName>
</protein>
<gene>
    <name evidence="1" type="ORF">Lspi_0455</name>
</gene>
<evidence type="ECO:0000313" key="2">
    <source>
        <dbReference type="Proteomes" id="UP000054877"/>
    </source>
</evidence>
<comment type="caution">
    <text evidence="1">The sequence shown here is derived from an EMBL/GenBank/DDBJ whole genome shotgun (WGS) entry which is preliminary data.</text>
</comment>
<keyword evidence="2" id="KW-1185">Reference proteome</keyword>
<dbReference type="Pfam" id="PF05591">
    <property type="entry name" value="T6SS_VipA"/>
    <property type="match status" value="1"/>
</dbReference>
<sequence length="165" mass="19374">MYRKEKSVAPKERINIVYKPAIEGVEETVELPLRQLVLGEFTSEQVQDTLEDRKPISIDKDNFDQVFKEREITLSLTVSNRLEKSQEKQMHLNLKFETLRDFEPDNLIEQIPDLKKLIEIRNTLKLLKGPIGNVPVFRRKLNKIVQDETSRNKLLEELSKTEKSE</sequence>
<dbReference type="InterPro" id="IPR008312">
    <property type="entry name" value="T6SS_TssB1"/>
</dbReference>
<dbReference type="PANTHER" id="PTHR35850:SF2">
    <property type="entry name" value="TYPE VI SECRETION SYSTEM CONTRACTILE SHEATH SMALL SUBUNIT"/>
    <property type="match status" value="1"/>
</dbReference>
<organism evidence="1 2">
    <name type="scientific">Legionella spiritensis</name>
    <dbReference type="NCBI Taxonomy" id="452"/>
    <lineage>
        <taxon>Bacteria</taxon>
        <taxon>Pseudomonadati</taxon>
        <taxon>Pseudomonadota</taxon>
        <taxon>Gammaproteobacteria</taxon>
        <taxon>Legionellales</taxon>
        <taxon>Legionellaceae</taxon>
        <taxon>Legionella</taxon>
    </lineage>
</organism>
<dbReference type="NCBIfam" id="TIGR03358">
    <property type="entry name" value="VI_chp_5"/>
    <property type="match status" value="1"/>
</dbReference>
<dbReference type="PANTHER" id="PTHR35850">
    <property type="entry name" value="CYTOPLASMIC PROTEIN-RELATED"/>
    <property type="match status" value="1"/>
</dbReference>
<accession>A0A0W0Z9L0</accession>
<dbReference type="AlphaFoldDB" id="A0A0W0Z9L0"/>
<dbReference type="OrthoDB" id="9789942at2"/>
<dbReference type="RefSeq" id="WP_058482395.1">
    <property type="nucleotide sequence ID" value="NZ_CAAAII010000003.1"/>
</dbReference>
<proteinExistence type="predicted"/>
<evidence type="ECO:0008006" key="3">
    <source>
        <dbReference type="Google" id="ProtNLM"/>
    </source>
</evidence>
<reference evidence="1 2" key="1">
    <citation type="submission" date="2015-11" db="EMBL/GenBank/DDBJ databases">
        <title>Genomic analysis of 38 Legionella species identifies large and diverse effector repertoires.</title>
        <authorList>
            <person name="Burstein D."/>
            <person name="Amaro F."/>
            <person name="Zusman T."/>
            <person name="Lifshitz Z."/>
            <person name="Cohen O."/>
            <person name="Gilbert J.A."/>
            <person name="Pupko T."/>
            <person name="Shuman H.A."/>
            <person name="Segal G."/>
        </authorList>
    </citation>
    <scope>NUCLEOTIDE SEQUENCE [LARGE SCALE GENOMIC DNA]</scope>
    <source>
        <strain evidence="1 2">Mt.St.Helens-9</strain>
    </source>
</reference>
<dbReference type="Proteomes" id="UP000054877">
    <property type="component" value="Unassembled WGS sequence"/>
</dbReference>